<reference evidence="2 3" key="1">
    <citation type="submission" date="2020-08" db="EMBL/GenBank/DDBJ databases">
        <title>Genomic Encyclopedia of Type Strains, Phase IV (KMG-IV): sequencing the most valuable type-strain genomes for metagenomic binning, comparative biology and taxonomic classification.</title>
        <authorList>
            <person name="Goeker M."/>
        </authorList>
    </citation>
    <scope>NUCLEOTIDE SEQUENCE [LARGE SCALE GENOMIC DNA]</scope>
    <source>
        <strain evidence="2 3">DSM 44197</strain>
    </source>
</reference>
<evidence type="ECO:0000259" key="1">
    <source>
        <dbReference type="Pfam" id="PF04149"/>
    </source>
</evidence>
<sequence length="61" mass="6581">MENMILKWRKSSYSSSQGDNCIELADLGDAVGVRDSKAPATGHLDVDRTDLCVLVAALKSE</sequence>
<evidence type="ECO:0000313" key="3">
    <source>
        <dbReference type="Proteomes" id="UP000572680"/>
    </source>
</evidence>
<dbReference type="InterPro" id="IPR007278">
    <property type="entry name" value="DUF397"/>
</dbReference>
<keyword evidence="3" id="KW-1185">Reference proteome</keyword>
<name>A0A7W3LL39_ACTNM</name>
<dbReference type="Pfam" id="PF04149">
    <property type="entry name" value="DUF397"/>
    <property type="match status" value="1"/>
</dbReference>
<organism evidence="2 3">
    <name type="scientific">Actinomadura namibiensis</name>
    <dbReference type="NCBI Taxonomy" id="182080"/>
    <lineage>
        <taxon>Bacteria</taxon>
        <taxon>Bacillati</taxon>
        <taxon>Actinomycetota</taxon>
        <taxon>Actinomycetes</taxon>
        <taxon>Streptosporangiales</taxon>
        <taxon>Thermomonosporaceae</taxon>
        <taxon>Actinomadura</taxon>
    </lineage>
</organism>
<dbReference type="RefSeq" id="WP_182842580.1">
    <property type="nucleotide sequence ID" value="NZ_BAAALP010000037.1"/>
</dbReference>
<evidence type="ECO:0000313" key="2">
    <source>
        <dbReference type="EMBL" id="MBA8950109.1"/>
    </source>
</evidence>
<dbReference type="Proteomes" id="UP000572680">
    <property type="component" value="Unassembled WGS sequence"/>
</dbReference>
<gene>
    <name evidence="2" type="ORF">HNR61_001722</name>
</gene>
<proteinExistence type="predicted"/>
<dbReference type="AlphaFoldDB" id="A0A7W3LL39"/>
<feature type="domain" description="DUF397" evidence="1">
    <location>
        <begin position="6"/>
        <end position="59"/>
    </location>
</feature>
<dbReference type="EMBL" id="JACJIA010000002">
    <property type="protein sequence ID" value="MBA8950109.1"/>
    <property type="molecule type" value="Genomic_DNA"/>
</dbReference>
<protein>
    <recommendedName>
        <fullName evidence="1">DUF397 domain-containing protein</fullName>
    </recommendedName>
</protein>
<accession>A0A7W3LL39</accession>
<comment type="caution">
    <text evidence="2">The sequence shown here is derived from an EMBL/GenBank/DDBJ whole genome shotgun (WGS) entry which is preliminary data.</text>
</comment>